<dbReference type="PROSITE" id="PS00892">
    <property type="entry name" value="HIT_1"/>
    <property type="match status" value="1"/>
</dbReference>
<reference evidence="9 10" key="1">
    <citation type="journal article" date="2011" name="Proc. Natl. Acad. Sci. U.S.A.">
        <title>Evolutionary erosion of yeast sex chromosomes by mating-type switching accidents.</title>
        <authorList>
            <person name="Gordon J.L."/>
            <person name="Armisen D."/>
            <person name="Proux-Wera E."/>
            <person name="Oheigeartaigh S.S."/>
            <person name="Byrne K.P."/>
            <person name="Wolfe K.H."/>
        </authorList>
    </citation>
    <scope>NUCLEOTIDE SEQUENCE [LARGE SCALE GENOMIC DNA]</scope>
    <source>
        <strain evidence="10">ATCC 22294 / BCRC 22015 / CBS 2517 / CECT 1963 / NBRC 1671 / NRRL Y-8276</strain>
    </source>
</reference>
<evidence type="ECO:0000256" key="1">
    <source>
        <dbReference type="ARBA" id="ARBA00004201"/>
    </source>
</evidence>
<dbReference type="InterPro" id="IPR019808">
    <property type="entry name" value="Histidine_triad_CS"/>
</dbReference>
<dbReference type="HOGENOM" id="CLU_041045_0_1_1"/>
<feature type="binding site" evidence="8">
    <location>
        <position position="174"/>
    </location>
    <ligand>
        <name>substrate</name>
    </ligand>
</feature>
<sequence>MESNTAPKSDLRSLINRFKYERVLESNPQTKVISLLGTIDSKAAIVIAEKTHFTFDETIRRPSQTDENIPIFYHCENEYSCINGIQELKEITTNDIYHWGLGVLRQNIEYNPTCKFSLIWPATSVHIRKYDQQTYHVVRENPDMYKRIVKPYIEEMSNPNRLKWVYNILYEGGEAEQVVYKDYNENEKDEGFVILPDMKWDGVNMDSLYLVLIAYRDDIRSIRDLKPKDRQWLMRLNTKIRSVIPACYNYGISPDELRIFIHYQPSYYHFHIHIVNVKHAGLGNNIAAGKAILLDDVIEMLTYLGPEGFEAKTITYVLGENHELWRRGIEQEVEKQLKEDGIPKQPKIFNGFSMDNVKQTIDYDGPDPLS</sequence>
<dbReference type="InterPro" id="IPR036265">
    <property type="entry name" value="HIT-like_sf"/>
</dbReference>
<dbReference type="GO" id="GO:0006979">
    <property type="term" value="P:response to oxidative stress"/>
    <property type="evidence" value="ECO:0007669"/>
    <property type="project" value="EnsemblFungi"/>
</dbReference>
<evidence type="ECO:0000256" key="6">
    <source>
        <dbReference type="ARBA" id="ARBA00061747"/>
    </source>
</evidence>
<dbReference type="InterPro" id="IPR011145">
    <property type="entry name" value="Scavenger_mRNA_decap_enz_N"/>
</dbReference>
<comment type="subcellular location">
    <subcellularLocation>
        <location evidence="1">Cytoplasm</location>
        <location evidence="1">P-body</location>
    </subcellularLocation>
    <subcellularLocation>
        <location evidence="2">Cytoplasm</location>
        <location evidence="2">Perinuclear region</location>
    </subcellularLocation>
</comment>
<name>H2ANI9_KAZAF</name>
<feature type="binding site" evidence="8">
    <location>
        <position position="197"/>
    </location>
    <ligand>
        <name>substrate</name>
    </ligand>
</feature>
<dbReference type="GO" id="GO:0006970">
    <property type="term" value="P:response to osmotic stress"/>
    <property type="evidence" value="ECO:0007669"/>
    <property type="project" value="EnsemblFungi"/>
</dbReference>
<organism evidence="9 10">
    <name type="scientific">Kazachstania africana (strain ATCC 22294 / BCRC 22015 / CBS 2517 / CECT 1963 / NBRC 1671 / NRRL Y-8276)</name>
    <name type="common">Yeast</name>
    <name type="synonym">Kluyveromyces africanus</name>
    <dbReference type="NCBI Taxonomy" id="1071382"/>
    <lineage>
        <taxon>Eukaryota</taxon>
        <taxon>Fungi</taxon>
        <taxon>Dikarya</taxon>
        <taxon>Ascomycota</taxon>
        <taxon>Saccharomycotina</taxon>
        <taxon>Saccharomycetes</taxon>
        <taxon>Saccharomycetales</taxon>
        <taxon>Saccharomycetaceae</taxon>
        <taxon>Kazachstania</taxon>
    </lineage>
</organism>
<dbReference type="SUPFAM" id="SSF54197">
    <property type="entry name" value="HIT-like"/>
    <property type="match status" value="1"/>
</dbReference>
<dbReference type="FunFam" id="3.30.428.10:FF:000015">
    <property type="entry name" value="m7GpppX diphosphatase"/>
    <property type="match status" value="1"/>
</dbReference>
<feature type="binding site" evidence="8">
    <location>
        <position position="164"/>
    </location>
    <ligand>
        <name>substrate</name>
    </ligand>
</feature>
<dbReference type="Gene3D" id="3.30.200.40">
    <property type="entry name" value="Scavenger mRNA decapping enzyme, N-terminal domain"/>
    <property type="match status" value="1"/>
</dbReference>
<evidence type="ECO:0000256" key="2">
    <source>
        <dbReference type="ARBA" id="ARBA00004556"/>
    </source>
</evidence>
<dbReference type="Gene3D" id="3.30.428.10">
    <property type="entry name" value="HIT-like"/>
    <property type="match status" value="1"/>
</dbReference>
<dbReference type="Pfam" id="PF05652">
    <property type="entry name" value="DcpS"/>
    <property type="match status" value="1"/>
</dbReference>
<dbReference type="EMBL" id="HE650821">
    <property type="protein sequence ID" value="CCF55939.1"/>
    <property type="molecule type" value="Genomic_DNA"/>
</dbReference>
<dbReference type="GO" id="GO:0000932">
    <property type="term" value="C:P-body"/>
    <property type="evidence" value="ECO:0007669"/>
    <property type="project" value="UniProtKB-SubCell"/>
</dbReference>
<dbReference type="GO" id="GO:0000290">
    <property type="term" value="P:deadenylation-dependent decapping of nuclear-transcribed mRNA"/>
    <property type="evidence" value="ECO:0007669"/>
    <property type="project" value="EnsemblFungi"/>
</dbReference>
<dbReference type="FunFam" id="3.30.200.40:FF:000002">
    <property type="entry name" value="m7GpppX diphosphatase"/>
    <property type="match status" value="1"/>
</dbReference>
<evidence type="ECO:0008006" key="11">
    <source>
        <dbReference type="Google" id="ProtNLM"/>
    </source>
</evidence>
<keyword evidence="10" id="KW-1185">Reference proteome</keyword>
<dbReference type="GO" id="GO:0004857">
    <property type="term" value="F:enzyme inhibitor activity"/>
    <property type="evidence" value="ECO:0007669"/>
    <property type="project" value="EnsemblFungi"/>
</dbReference>
<evidence type="ECO:0000256" key="7">
    <source>
        <dbReference type="PIRSR" id="PIRSR028973-1"/>
    </source>
</evidence>
<dbReference type="SUPFAM" id="SSF102860">
    <property type="entry name" value="mRNA decapping enzyme DcpS N-terminal domain"/>
    <property type="match status" value="1"/>
</dbReference>
<feature type="active site" description="Nucleophile" evidence="7">
    <location>
        <position position="271"/>
    </location>
</feature>
<evidence type="ECO:0000256" key="8">
    <source>
        <dbReference type="PIRSR" id="PIRSR028973-2"/>
    </source>
</evidence>
<dbReference type="GO" id="GO:0048471">
    <property type="term" value="C:perinuclear region of cytoplasm"/>
    <property type="evidence" value="ECO:0007669"/>
    <property type="project" value="UniProtKB-SubCell"/>
</dbReference>
<keyword evidence="5" id="KW-0597">Phosphoprotein</keyword>
<feature type="binding site" evidence="8">
    <location>
        <begin position="262"/>
        <end position="273"/>
    </location>
    <ligand>
        <name>substrate</name>
    </ligand>
</feature>
<comment type="similarity">
    <text evidence="3">Belongs to the HIT family.</text>
</comment>
<dbReference type="GO" id="GO:0009267">
    <property type="term" value="P:cellular response to starvation"/>
    <property type="evidence" value="ECO:0007669"/>
    <property type="project" value="EnsemblFungi"/>
</dbReference>
<dbReference type="GO" id="GO:0016787">
    <property type="term" value="F:hydrolase activity"/>
    <property type="evidence" value="ECO:0007669"/>
    <property type="project" value="InterPro"/>
</dbReference>
<evidence type="ECO:0000256" key="4">
    <source>
        <dbReference type="ARBA" id="ARBA00022490"/>
    </source>
</evidence>
<gene>
    <name evidence="9" type="primary">KAFR0A05030</name>
    <name evidence="9" type="ORF">KAFR_0A05030</name>
</gene>
<dbReference type="KEGG" id="kaf:KAFR_0A05030"/>
<feature type="binding site" evidence="8">
    <location>
        <position position="199"/>
    </location>
    <ligand>
        <name>substrate</name>
    </ligand>
</feature>
<evidence type="ECO:0000313" key="10">
    <source>
        <dbReference type="Proteomes" id="UP000005220"/>
    </source>
</evidence>
<dbReference type="RefSeq" id="XP_003955074.1">
    <property type="nucleotide sequence ID" value="XM_003955025.1"/>
</dbReference>
<dbReference type="FunCoup" id="H2ANI9">
    <property type="interactions" value="855"/>
</dbReference>
<accession>H2ANI9</accession>
<dbReference type="GO" id="GO:0009408">
    <property type="term" value="P:response to heat"/>
    <property type="evidence" value="ECO:0007669"/>
    <property type="project" value="EnsemblFungi"/>
</dbReference>
<dbReference type="OrthoDB" id="10264956at2759"/>
<dbReference type="GO" id="GO:0046982">
    <property type="term" value="F:protein heterodimerization activity"/>
    <property type="evidence" value="ECO:0007669"/>
    <property type="project" value="EnsemblFungi"/>
</dbReference>
<dbReference type="GO" id="GO:0000340">
    <property type="term" value="F:RNA 7-methylguanosine cap binding"/>
    <property type="evidence" value="ECO:0007669"/>
    <property type="project" value="TreeGrafter"/>
</dbReference>
<dbReference type="GeneID" id="13882143"/>
<dbReference type="PANTHER" id="PTHR12978">
    <property type="entry name" value="HISTIDINE TRIAD HIT PROTEIN MEMBER"/>
    <property type="match status" value="1"/>
</dbReference>
<evidence type="ECO:0000313" key="9">
    <source>
        <dbReference type="EMBL" id="CCF55939.1"/>
    </source>
</evidence>
<keyword evidence="4" id="KW-0963">Cytoplasm</keyword>
<dbReference type="eggNOG" id="KOG3969">
    <property type="taxonomic scope" value="Eukaryota"/>
</dbReference>
<proteinExistence type="inferred from homology"/>
<dbReference type="PIRSF" id="PIRSF028973">
    <property type="entry name" value="Scavenger_mRNA_decap_enz"/>
    <property type="match status" value="1"/>
</dbReference>
<comment type="subunit">
    <text evidence="6">Homodimer. Forms heterodimer with DCS2; the interaction inhibits the DCS1 scavenger decapping activity during post-diauxic growth.</text>
</comment>
<dbReference type="Pfam" id="PF11969">
    <property type="entry name" value="DcpS_C"/>
    <property type="match status" value="1"/>
</dbReference>
<dbReference type="InterPro" id="IPR008594">
    <property type="entry name" value="DcpS/DCS2"/>
</dbReference>
<evidence type="ECO:0000256" key="3">
    <source>
        <dbReference type="ARBA" id="ARBA00010208"/>
    </source>
</evidence>
<dbReference type="PANTHER" id="PTHR12978:SF0">
    <property type="entry name" value="M7GPPPX DIPHOSPHATASE"/>
    <property type="match status" value="1"/>
</dbReference>
<protein>
    <recommendedName>
        <fullName evidence="11">HIT domain-containing protein</fullName>
    </recommendedName>
</protein>
<dbReference type="GO" id="GO:0042803">
    <property type="term" value="F:protein homodimerization activity"/>
    <property type="evidence" value="ECO:0007669"/>
    <property type="project" value="EnsemblFungi"/>
</dbReference>
<dbReference type="Proteomes" id="UP000005220">
    <property type="component" value="Chromosome 1"/>
</dbReference>
<dbReference type="GO" id="GO:0031670">
    <property type="term" value="P:cellular response to nutrient"/>
    <property type="evidence" value="ECO:0007669"/>
    <property type="project" value="EnsemblFungi"/>
</dbReference>
<dbReference type="InParanoid" id="H2ANI9"/>
<evidence type="ECO:0000256" key="5">
    <source>
        <dbReference type="ARBA" id="ARBA00022553"/>
    </source>
</evidence>
<dbReference type="AlphaFoldDB" id="H2ANI9"/>
<dbReference type="STRING" id="1071382.H2ANI9"/>
<dbReference type="GO" id="GO:0005634">
    <property type="term" value="C:nucleus"/>
    <property type="evidence" value="ECO:0007669"/>
    <property type="project" value="TreeGrafter"/>
</dbReference>